<gene>
    <name evidence="2" type="ORF">K443DRAFT_12052</name>
</gene>
<proteinExistence type="predicted"/>
<dbReference type="EMBL" id="KN838790">
    <property type="protein sequence ID" value="KIJ94488.1"/>
    <property type="molecule type" value="Genomic_DNA"/>
</dbReference>
<evidence type="ECO:0000313" key="3">
    <source>
        <dbReference type="Proteomes" id="UP000054477"/>
    </source>
</evidence>
<keyword evidence="3" id="KW-1185">Reference proteome</keyword>
<evidence type="ECO:0000256" key="1">
    <source>
        <dbReference type="SAM" id="MobiDB-lite"/>
    </source>
</evidence>
<accession>A0A0C9WZU9</accession>
<reference evidence="3" key="2">
    <citation type="submission" date="2015-01" db="EMBL/GenBank/DDBJ databases">
        <title>Evolutionary Origins and Diversification of the Mycorrhizal Mutualists.</title>
        <authorList>
            <consortium name="DOE Joint Genome Institute"/>
            <consortium name="Mycorrhizal Genomics Consortium"/>
            <person name="Kohler A."/>
            <person name="Kuo A."/>
            <person name="Nagy L.G."/>
            <person name="Floudas D."/>
            <person name="Copeland A."/>
            <person name="Barry K.W."/>
            <person name="Cichocki N."/>
            <person name="Veneault-Fourrey C."/>
            <person name="LaButti K."/>
            <person name="Lindquist E.A."/>
            <person name="Lipzen A."/>
            <person name="Lundell T."/>
            <person name="Morin E."/>
            <person name="Murat C."/>
            <person name="Riley R."/>
            <person name="Ohm R."/>
            <person name="Sun H."/>
            <person name="Tunlid A."/>
            <person name="Henrissat B."/>
            <person name="Grigoriev I.V."/>
            <person name="Hibbett D.S."/>
            <person name="Martin F."/>
        </authorList>
    </citation>
    <scope>NUCLEOTIDE SEQUENCE [LARGE SCALE GENOMIC DNA]</scope>
    <source>
        <strain evidence="3">LaAM-08-1</strain>
    </source>
</reference>
<dbReference type="AlphaFoldDB" id="A0A0C9WZU9"/>
<feature type="compositionally biased region" description="Polar residues" evidence="1">
    <location>
        <begin position="137"/>
        <end position="148"/>
    </location>
</feature>
<reference evidence="2 3" key="1">
    <citation type="submission" date="2014-04" db="EMBL/GenBank/DDBJ databases">
        <authorList>
            <consortium name="DOE Joint Genome Institute"/>
            <person name="Kuo A."/>
            <person name="Kohler A."/>
            <person name="Nagy L.G."/>
            <person name="Floudas D."/>
            <person name="Copeland A."/>
            <person name="Barry K.W."/>
            <person name="Cichocki N."/>
            <person name="Veneault-Fourrey C."/>
            <person name="LaButti K."/>
            <person name="Lindquist E.A."/>
            <person name="Lipzen A."/>
            <person name="Lundell T."/>
            <person name="Morin E."/>
            <person name="Murat C."/>
            <person name="Sun H."/>
            <person name="Tunlid A."/>
            <person name="Henrissat B."/>
            <person name="Grigoriev I.V."/>
            <person name="Hibbett D.S."/>
            <person name="Martin F."/>
            <person name="Nordberg H.P."/>
            <person name="Cantor M.N."/>
            <person name="Hua S.X."/>
        </authorList>
    </citation>
    <scope>NUCLEOTIDE SEQUENCE [LARGE SCALE GENOMIC DNA]</scope>
    <source>
        <strain evidence="2 3">LaAM-08-1</strain>
    </source>
</reference>
<sequence>MTILSHFHHHLHHAPSPPLTFYNVSDGPTACFDHHQLRPLPRYHLTDTNKPTNGAPGTANEGQRPCHVCGKSANRTMALPGEDNKREPTAPMPRIWHGHWGIGNTPTIPETTVQTRGDSTHATYVAWVLWNAEQRQRGTTHPGQQTRVSAHVMDW</sequence>
<name>A0A0C9WZU9_9AGAR</name>
<protein>
    <submittedName>
        <fullName evidence="2">Uncharacterized protein</fullName>
    </submittedName>
</protein>
<dbReference type="Proteomes" id="UP000054477">
    <property type="component" value="Unassembled WGS sequence"/>
</dbReference>
<feature type="region of interest" description="Disordered" evidence="1">
    <location>
        <begin position="136"/>
        <end position="155"/>
    </location>
</feature>
<evidence type="ECO:0000313" key="2">
    <source>
        <dbReference type="EMBL" id="KIJ94488.1"/>
    </source>
</evidence>
<organism evidence="2 3">
    <name type="scientific">Laccaria amethystina LaAM-08-1</name>
    <dbReference type="NCBI Taxonomy" id="1095629"/>
    <lineage>
        <taxon>Eukaryota</taxon>
        <taxon>Fungi</taxon>
        <taxon>Dikarya</taxon>
        <taxon>Basidiomycota</taxon>
        <taxon>Agaricomycotina</taxon>
        <taxon>Agaricomycetes</taxon>
        <taxon>Agaricomycetidae</taxon>
        <taxon>Agaricales</taxon>
        <taxon>Agaricineae</taxon>
        <taxon>Hydnangiaceae</taxon>
        <taxon>Laccaria</taxon>
    </lineage>
</organism>
<dbReference type="HOGENOM" id="CLU_1695763_0_0_1"/>